<dbReference type="InterPro" id="IPR038491">
    <property type="entry name" value="Velvet_dom_sf"/>
</dbReference>
<dbReference type="Proteomes" id="UP000242180">
    <property type="component" value="Unassembled WGS sequence"/>
</dbReference>
<dbReference type="OrthoDB" id="5599552at2759"/>
<dbReference type="InterPro" id="IPR037525">
    <property type="entry name" value="Velvet_dom"/>
</dbReference>
<dbReference type="InterPro" id="IPR021740">
    <property type="entry name" value="Velvet"/>
</dbReference>
<feature type="region of interest" description="Disordered" evidence="5">
    <location>
        <begin position="205"/>
        <end position="254"/>
    </location>
</feature>
<feature type="compositionally biased region" description="Pro residues" evidence="5">
    <location>
        <begin position="459"/>
        <end position="470"/>
    </location>
</feature>
<comment type="caution">
    <text evidence="7">The sequence shown here is derived from an EMBL/GenBank/DDBJ whole genome shotgun (WGS) entry which is preliminary data.</text>
</comment>
<feature type="region of interest" description="Disordered" evidence="5">
    <location>
        <begin position="456"/>
        <end position="475"/>
    </location>
</feature>
<keyword evidence="3" id="KW-0804">Transcription</keyword>
<keyword evidence="2" id="KW-0805">Transcription regulation</keyword>
<feature type="compositionally biased region" description="Polar residues" evidence="5">
    <location>
        <begin position="238"/>
        <end position="254"/>
    </location>
</feature>
<gene>
    <name evidence="7" type="ORF">BCR43DRAFT_494013</name>
</gene>
<protein>
    <submittedName>
        <fullName evidence="7">Velvet factor-domain-containing protein</fullName>
    </submittedName>
</protein>
<evidence type="ECO:0000256" key="1">
    <source>
        <dbReference type="ARBA" id="ARBA00004123"/>
    </source>
</evidence>
<keyword evidence="4" id="KW-0539">Nucleus</keyword>
<dbReference type="PANTHER" id="PTHR33572:SF18">
    <property type="entry name" value="SPORE DEVELOPMENT REGULATOR VOSA"/>
    <property type="match status" value="1"/>
</dbReference>
<keyword evidence="8" id="KW-1185">Reference proteome</keyword>
<evidence type="ECO:0000256" key="5">
    <source>
        <dbReference type="SAM" id="MobiDB-lite"/>
    </source>
</evidence>
<evidence type="ECO:0000313" key="7">
    <source>
        <dbReference type="EMBL" id="ORY94439.1"/>
    </source>
</evidence>
<evidence type="ECO:0000256" key="4">
    <source>
        <dbReference type="ARBA" id="ARBA00023242"/>
    </source>
</evidence>
<dbReference type="EMBL" id="MCGN01000007">
    <property type="protein sequence ID" value="ORY94439.1"/>
    <property type="molecule type" value="Genomic_DNA"/>
</dbReference>
<dbReference type="AlphaFoldDB" id="A0A1X2H7A1"/>
<reference evidence="7 8" key="1">
    <citation type="submission" date="2016-07" db="EMBL/GenBank/DDBJ databases">
        <title>Pervasive Adenine N6-methylation of Active Genes in Fungi.</title>
        <authorList>
            <consortium name="DOE Joint Genome Institute"/>
            <person name="Mondo S.J."/>
            <person name="Dannebaum R.O."/>
            <person name="Kuo R.C."/>
            <person name="Labutti K."/>
            <person name="Haridas S."/>
            <person name="Kuo A."/>
            <person name="Salamov A."/>
            <person name="Ahrendt S.R."/>
            <person name="Lipzen A."/>
            <person name="Sullivan W."/>
            <person name="Andreopoulos W.B."/>
            <person name="Clum A."/>
            <person name="Lindquist E."/>
            <person name="Daum C."/>
            <person name="Ramamoorthy G.K."/>
            <person name="Gryganskyi A."/>
            <person name="Culley D."/>
            <person name="Magnuson J.K."/>
            <person name="James T.Y."/>
            <person name="O'Malley M.A."/>
            <person name="Stajich J.E."/>
            <person name="Spatafora J.W."/>
            <person name="Visel A."/>
            <person name="Grigoriev I.V."/>
        </authorList>
    </citation>
    <scope>NUCLEOTIDE SEQUENCE [LARGE SCALE GENOMIC DNA]</scope>
    <source>
        <strain evidence="7 8">NRRL 2496</strain>
    </source>
</reference>
<evidence type="ECO:0000313" key="8">
    <source>
        <dbReference type="Proteomes" id="UP000242180"/>
    </source>
</evidence>
<evidence type="ECO:0000256" key="2">
    <source>
        <dbReference type="ARBA" id="ARBA00023015"/>
    </source>
</evidence>
<dbReference type="Gene3D" id="2.60.40.3960">
    <property type="entry name" value="Velvet domain"/>
    <property type="match status" value="1"/>
</dbReference>
<sequence>MKKVASRLLRCTMNSAYRDFPDLTQGRGTPILKFSSLTQLCCFQFPIFSVDRRPIDPPPIVQLKLSDCEDENSMINRLHSLSPHLFLAAILVPADDPSTPEDALPQIDFHSRMTIGRTVSSLYLLRDLDDAEGAFFVFSDISVRADGLYRMRMCLFEIEDSNVCFRLSVTTDTFTVYSAKKFPGMYRSCPLTRHFAEQGLKIRIRNESKGRSERRRISRPTSNNDDNDSTSDDDRLNESQTVSAESSSDHSPTVITNWNYPVFNNHETAHRQERLPLRFNINATQNHGANDRDARSGDHAAFIGHHHTDDQLRRARRLSLADLLNYPTSSNEATFTITAAATTSSANAKLKGKQHLTAMSISAVSSAAPTRAAAAAAAAAVLDEDHKQWILPPIAQHSNIDEDEDCQMMESDASSHTLQHPTMTASMPHTLAMGGTSIHHNQQQQSLSMQVVAAEHIPPSVPPPPPPTPPTSSSSIAVAAAAAVVETTTTATSFVPGEARPDRPEIILHAKKPSGESHETVALPSLREQLRHLGIPPGNNNNDH</sequence>
<dbReference type="PANTHER" id="PTHR33572">
    <property type="entry name" value="SPORE DEVELOPMENT REGULATOR VOSA"/>
    <property type="match status" value="1"/>
</dbReference>
<dbReference type="STRING" id="13706.A0A1X2H7A1"/>
<proteinExistence type="predicted"/>
<dbReference type="PROSITE" id="PS51821">
    <property type="entry name" value="VELVET"/>
    <property type="match status" value="1"/>
</dbReference>
<evidence type="ECO:0000259" key="6">
    <source>
        <dbReference type="PROSITE" id="PS51821"/>
    </source>
</evidence>
<evidence type="ECO:0000256" key="3">
    <source>
        <dbReference type="ARBA" id="ARBA00023163"/>
    </source>
</evidence>
<name>A0A1X2H7A1_SYNRA</name>
<dbReference type="GO" id="GO:0005634">
    <property type="term" value="C:nucleus"/>
    <property type="evidence" value="ECO:0007669"/>
    <property type="project" value="UniProtKB-SubCell"/>
</dbReference>
<dbReference type="InParanoid" id="A0A1X2H7A1"/>
<accession>A0A1X2H7A1</accession>
<organism evidence="7 8">
    <name type="scientific">Syncephalastrum racemosum</name>
    <name type="common">Filamentous fungus</name>
    <dbReference type="NCBI Taxonomy" id="13706"/>
    <lineage>
        <taxon>Eukaryota</taxon>
        <taxon>Fungi</taxon>
        <taxon>Fungi incertae sedis</taxon>
        <taxon>Mucoromycota</taxon>
        <taxon>Mucoromycotina</taxon>
        <taxon>Mucoromycetes</taxon>
        <taxon>Mucorales</taxon>
        <taxon>Syncephalastraceae</taxon>
        <taxon>Syncephalastrum</taxon>
    </lineage>
</organism>
<comment type="subcellular location">
    <subcellularLocation>
        <location evidence="1">Nucleus</location>
    </subcellularLocation>
</comment>
<feature type="domain" description="Velvet" evidence="6">
    <location>
        <begin position="1"/>
        <end position="205"/>
    </location>
</feature>
<dbReference type="Pfam" id="PF11754">
    <property type="entry name" value="Velvet"/>
    <property type="match status" value="2"/>
</dbReference>